<evidence type="ECO:0000256" key="5">
    <source>
        <dbReference type="ARBA" id="ARBA00022592"/>
    </source>
</evidence>
<feature type="region of interest" description="Disordered" evidence="11">
    <location>
        <begin position="345"/>
        <end position="402"/>
    </location>
</feature>
<evidence type="ECO:0000256" key="6">
    <source>
        <dbReference type="ARBA" id="ARBA00022692"/>
    </source>
</evidence>
<dbReference type="InterPro" id="IPR000515">
    <property type="entry name" value="MetI-like"/>
</dbReference>
<keyword evidence="8 9" id="KW-0472">Membrane</keyword>
<dbReference type="PANTHER" id="PTHR30425">
    <property type="entry name" value="PHOSPHATE TRANSPORT SYSTEM PERMEASE PROTEIN PST"/>
    <property type="match status" value="1"/>
</dbReference>
<evidence type="ECO:0000256" key="12">
    <source>
        <dbReference type="SAM" id="SignalP"/>
    </source>
</evidence>
<dbReference type="InterPro" id="IPR035906">
    <property type="entry name" value="MetI-like_sf"/>
</dbReference>
<feature type="transmembrane region" description="Helical" evidence="9">
    <location>
        <begin position="460"/>
        <end position="493"/>
    </location>
</feature>
<keyword evidence="15" id="KW-1185">Reference proteome</keyword>
<feature type="domain" description="ABC transmembrane type-1" evidence="13">
    <location>
        <begin position="468"/>
        <end position="695"/>
    </location>
</feature>
<dbReference type="CDD" id="cd13565">
    <property type="entry name" value="PBP2_PstS"/>
    <property type="match status" value="1"/>
</dbReference>
<feature type="chain" id="PRO_5045591929" description="Phosphate transport system permease protein" evidence="12">
    <location>
        <begin position="31"/>
        <end position="709"/>
    </location>
</feature>
<feature type="compositionally biased region" description="Low complexity" evidence="11">
    <location>
        <begin position="43"/>
        <end position="55"/>
    </location>
</feature>
<dbReference type="Pfam" id="PF00528">
    <property type="entry name" value="BPD_transp_1"/>
    <property type="match status" value="1"/>
</dbReference>
<dbReference type="SUPFAM" id="SSF161098">
    <property type="entry name" value="MetI-like"/>
    <property type="match status" value="1"/>
</dbReference>
<dbReference type="PANTHER" id="PTHR30425:SF1">
    <property type="entry name" value="PHOSPHATE TRANSPORT SYSTEM PERMEASE PROTEIN PSTC"/>
    <property type="match status" value="1"/>
</dbReference>
<organism evidence="14 15">
    <name type="scientific">Homoserinibacter gongjuensis</name>
    <dbReference type="NCBI Taxonomy" id="1162968"/>
    <lineage>
        <taxon>Bacteria</taxon>
        <taxon>Bacillati</taxon>
        <taxon>Actinomycetota</taxon>
        <taxon>Actinomycetes</taxon>
        <taxon>Micrococcales</taxon>
        <taxon>Microbacteriaceae</taxon>
        <taxon>Homoserinibacter</taxon>
    </lineage>
</organism>
<comment type="subcellular location">
    <subcellularLocation>
        <location evidence="1 9">Cell membrane</location>
        <topology evidence="1 9">Multi-pass membrane protein</topology>
    </subcellularLocation>
</comment>
<sequence>MKITRIGGAARLAGWGALALAGALALSSCAANEQPSGDGGTTGSTLSGTFNGAGASSQGSAQDAWVAAFQTANPDVTVNYDPSGSGAGRETFIGGGSDWAGSDSALSDEELAGSFGACAADSPAIDIPTYISPIAVIFNVDGVDELKLDAATLAKIFKGDITNWNDPAIAALNEGTTFPDQTITAVHRSDDSGTTKNFTDYLNQLAPEVWDAKPADPFPYQTGEGAQGTTGVVDAVATGTGTIGYADASKAGALKTAKIKVGDEFVGYTPEAAAAVVADSPLVEGRDANDLAFTLDRKTTDPSHYPLVLVSYSIVCQEYADAAKGEFVKAYIGFITSPEGQKVAAESAGAAPSRASCRPRSPTRSPRSSNHDGMRPPALRRGPHPDTLNPTPTRRGRMTAAPARITAKRRLGDTLFSTGALAAGALILVVLAGVAVFLIAQSLPAFVVDPSEIKGSPDSFWAYVLPLAFGTVWAAALALLIAVPIALGISLFISHYAPRRLAQGLGYTIDLLAAVPSVVFGLWGARVLAPAIQPFYSWLVDNLGWIPLFAPPVSGTGRTILTVAIVLAVMILPIITALCREVFLQTPKLHEEAALALGATRWEMIKLAVLPFGRPGIISAVMLGLGRALGETMAVAMVLSPATIISFVLTSSQNPTTIPANIALNYPEAYGINVNVLIATGLILFVITFAVNSAARWAVARRKEFSGAN</sequence>
<dbReference type="EMBL" id="BSVA01000001">
    <property type="protein sequence ID" value="GMA91331.1"/>
    <property type="molecule type" value="Genomic_DNA"/>
</dbReference>
<feature type="signal peptide" evidence="12">
    <location>
        <begin position="1"/>
        <end position="30"/>
    </location>
</feature>
<evidence type="ECO:0000313" key="14">
    <source>
        <dbReference type="EMBL" id="GMA91331.1"/>
    </source>
</evidence>
<evidence type="ECO:0000256" key="9">
    <source>
        <dbReference type="RuleBase" id="RU363032"/>
    </source>
</evidence>
<dbReference type="CDD" id="cd06261">
    <property type="entry name" value="TM_PBP2"/>
    <property type="match status" value="1"/>
</dbReference>
<feature type="transmembrane region" description="Helical" evidence="9">
    <location>
        <begin position="505"/>
        <end position="523"/>
    </location>
</feature>
<dbReference type="Gene3D" id="3.40.190.10">
    <property type="entry name" value="Periplasmic binding protein-like II"/>
    <property type="match status" value="2"/>
</dbReference>
<proteinExistence type="inferred from homology"/>
<evidence type="ECO:0000256" key="10">
    <source>
        <dbReference type="RuleBase" id="RU363054"/>
    </source>
</evidence>
<keyword evidence="5 10" id="KW-0592">Phosphate transport</keyword>
<dbReference type="InterPro" id="IPR024370">
    <property type="entry name" value="PBP_domain"/>
</dbReference>
<evidence type="ECO:0000256" key="7">
    <source>
        <dbReference type="ARBA" id="ARBA00022989"/>
    </source>
</evidence>
<keyword evidence="12" id="KW-0732">Signal</keyword>
<dbReference type="SUPFAM" id="SSF53850">
    <property type="entry name" value="Periplasmic binding protein-like II"/>
    <property type="match status" value="1"/>
</dbReference>
<dbReference type="InterPro" id="IPR051124">
    <property type="entry name" value="Phosphate_Transport_Permease"/>
</dbReference>
<dbReference type="Pfam" id="PF12849">
    <property type="entry name" value="PBP_like_2"/>
    <property type="match status" value="1"/>
</dbReference>
<keyword evidence="3 9" id="KW-0813">Transport</keyword>
<name>A0ABQ6JSP7_9MICO</name>
<reference evidence="15" key="1">
    <citation type="journal article" date="2019" name="Int. J. Syst. Evol. Microbiol.">
        <title>The Global Catalogue of Microorganisms (GCM) 10K type strain sequencing project: providing services to taxonomists for standard genome sequencing and annotation.</title>
        <authorList>
            <consortium name="The Broad Institute Genomics Platform"/>
            <consortium name="The Broad Institute Genome Sequencing Center for Infectious Disease"/>
            <person name="Wu L."/>
            <person name="Ma J."/>
        </authorList>
    </citation>
    <scope>NUCLEOTIDE SEQUENCE [LARGE SCALE GENOMIC DNA]</scope>
    <source>
        <strain evidence="15">NBRC 108755</strain>
    </source>
</reference>
<comment type="caution">
    <text evidence="14">The sequence shown here is derived from an EMBL/GenBank/DDBJ whole genome shotgun (WGS) entry which is preliminary data.</text>
</comment>
<feature type="transmembrane region" description="Helical" evidence="9">
    <location>
        <begin position="415"/>
        <end position="439"/>
    </location>
</feature>
<dbReference type="PROSITE" id="PS51257">
    <property type="entry name" value="PROKAR_LIPOPROTEIN"/>
    <property type="match status" value="1"/>
</dbReference>
<feature type="transmembrane region" description="Helical" evidence="9">
    <location>
        <begin position="670"/>
        <end position="695"/>
    </location>
</feature>
<evidence type="ECO:0000313" key="15">
    <source>
        <dbReference type="Proteomes" id="UP001157069"/>
    </source>
</evidence>
<dbReference type="NCBIfam" id="TIGR02138">
    <property type="entry name" value="phosphate_pstC"/>
    <property type="match status" value="1"/>
</dbReference>
<accession>A0ABQ6JSP7</accession>
<keyword evidence="4 10" id="KW-1003">Cell membrane</keyword>
<evidence type="ECO:0000256" key="8">
    <source>
        <dbReference type="ARBA" id="ARBA00023136"/>
    </source>
</evidence>
<evidence type="ECO:0000256" key="2">
    <source>
        <dbReference type="ARBA" id="ARBA00007069"/>
    </source>
</evidence>
<dbReference type="InterPro" id="IPR011864">
    <property type="entry name" value="Phosphate_PstC"/>
</dbReference>
<dbReference type="Proteomes" id="UP001157069">
    <property type="component" value="Unassembled WGS sequence"/>
</dbReference>
<evidence type="ECO:0000259" key="13">
    <source>
        <dbReference type="PROSITE" id="PS50928"/>
    </source>
</evidence>
<comment type="similarity">
    <text evidence="2 10">Belongs to the binding-protein-dependent transport system permease family. CysTW subfamily.</text>
</comment>
<evidence type="ECO:0000256" key="11">
    <source>
        <dbReference type="SAM" id="MobiDB-lite"/>
    </source>
</evidence>
<keyword evidence="6 9" id="KW-0812">Transmembrane</keyword>
<feature type="transmembrane region" description="Helical" evidence="9">
    <location>
        <begin position="559"/>
        <end position="579"/>
    </location>
</feature>
<gene>
    <name evidence="14" type="ORF">GCM10025869_18600</name>
</gene>
<keyword evidence="7 9" id="KW-1133">Transmembrane helix</keyword>
<evidence type="ECO:0000256" key="3">
    <source>
        <dbReference type="ARBA" id="ARBA00022448"/>
    </source>
</evidence>
<feature type="region of interest" description="Disordered" evidence="11">
    <location>
        <begin position="31"/>
        <end position="55"/>
    </location>
</feature>
<evidence type="ECO:0000256" key="4">
    <source>
        <dbReference type="ARBA" id="ARBA00022475"/>
    </source>
</evidence>
<feature type="transmembrane region" description="Helical" evidence="9">
    <location>
        <begin position="632"/>
        <end position="650"/>
    </location>
</feature>
<evidence type="ECO:0000256" key="1">
    <source>
        <dbReference type="ARBA" id="ARBA00004651"/>
    </source>
</evidence>
<dbReference type="PROSITE" id="PS50928">
    <property type="entry name" value="ABC_TM1"/>
    <property type="match status" value="1"/>
</dbReference>
<comment type="function">
    <text evidence="10">Part of the binding-protein-dependent transport system for phosphate; probably responsible for the translocation of the substrate across the membrane.</text>
</comment>
<protein>
    <recommendedName>
        <fullName evidence="10">Phosphate transport system permease protein</fullName>
    </recommendedName>
</protein>
<dbReference type="Gene3D" id="1.10.3720.10">
    <property type="entry name" value="MetI-like"/>
    <property type="match status" value="1"/>
</dbReference>
<feature type="compositionally biased region" description="Low complexity" evidence="11">
    <location>
        <begin position="345"/>
        <end position="368"/>
    </location>
</feature>